<dbReference type="FunFam" id="3.20.20.100:FF:000004">
    <property type="entry name" value="Oxidoreductase, aldo/keto reductase"/>
    <property type="match status" value="1"/>
</dbReference>
<dbReference type="Gene3D" id="3.20.20.100">
    <property type="entry name" value="NADP-dependent oxidoreductase domain"/>
    <property type="match status" value="1"/>
</dbReference>
<evidence type="ECO:0000256" key="2">
    <source>
        <dbReference type="SAM" id="MobiDB-lite"/>
    </source>
</evidence>
<comment type="caution">
    <text evidence="4">The sequence shown here is derived from an EMBL/GenBank/DDBJ whole genome shotgun (WGS) entry which is preliminary data.</text>
</comment>
<dbReference type="InterPro" id="IPR020471">
    <property type="entry name" value="AKR"/>
</dbReference>
<dbReference type="AlphaFoldDB" id="A0A558RBL2"/>
<evidence type="ECO:0000313" key="4">
    <source>
        <dbReference type="EMBL" id="TVV76766.1"/>
    </source>
</evidence>
<sequence length="345" mass="36735">MEYRTLGRSGLKVSAFSFGTMTFGGTGMFAGIGQTVGSDADRQIGICLDAGVNLFDTADMYSNGASEEVLGAVLGARRSQALVATKAFGAMGEGVNDLGASRHHLIRACEASLRRLKTDYIDLYQIHNQDLATPADETLRALDDLVRQGKVRYIGSSNHAGWTKMKALATSERLGLERYVSQQIQYSLIRREAEHELLPLGIAEGVGAIVWGPLASGYLSGKYQGQRGPQATRLSDALLASYDDDRGRAIIVVLEEIAGSRAGASIGQVALNWIARKAGVATILVGARTDEQLRDNLAAAGWSLTDAEIGRLDEASATPASYPYSHHSRFGGSRNPAAPLLPPVA</sequence>
<dbReference type="GO" id="GO:0016491">
    <property type="term" value="F:oxidoreductase activity"/>
    <property type="evidence" value="ECO:0007669"/>
    <property type="project" value="UniProtKB-KW"/>
</dbReference>
<dbReference type="GO" id="GO:0005829">
    <property type="term" value="C:cytosol"/>
    <property type="evidence" value="ECO:0007669"/>
    <property type="project" value="TreeGrafter"/>
</dbReference>
<feature type="region of interest" description="Disordered" evidence="2">
    <location>
        <begin position="324"/>
        <end position="345"/>
    </location>
</feature>
<gene>
    <name evidence="4" type="ORF">FOY91_03420</name>
</gene>
<dbReference type="InterPro" id="IPR023210">
    <property type="entry name" value="NADP_OxRdtase_dom"/>
</dbReference>
<organism evidence="4 5">
    <name type="scientific">Alterirhizorhabdus solaris</name>
    <dbReference type="NCBI Taxonomy" id="2529389"/>
    <lineage>
        <taxon>Bacteria</taxon>
        <taxon>Pseudomonadati</taxon>
        <taxon>Pseudomonadota</taxon>
        <taxon>Alphaproteobacteria</taxon>
        <taxon>Sphingomonadales</taxon>
        <taxon>Rhizorhabdaceae</taxon>
        <taxon>Alterirhizorhabdus</taxon>
    </lineage>
</organism>
<dbReference type="InterPro" id="IPR036812">
    <property type="entry name" value="NAD(P)_OxRdtase_dom_sf"/>
</dbReference>
<accession>A0A558RBL2</accession>
<dbReference type="PRINTS" id="PR00069">
    <property type="entry name" value="ALDKETRDTASE"/>
</dbReference>
<evidence type="ECO:0000259" key="3">
    <source>
        <dbReference type="Pfam" id="PF00248"/>
    </source>
</evidence>
<dbReference type="SUPFAM" id="SSF51430">
    <property type="entry name" value="NAD(P)-linked oxidoreductase"/>
    <property type="match status" value="1"/>
</dbReference>
<proteinExistence type="predicted"/>
<reference evidence="4 5" key="1">
    <citation type="submission" date="2019-07" db="EMBL/GenBank/DDBJ databases">
        <title>Sphingomonas solaris sp. nov., isolated from a solar panel from Boston, Massachusetts.</title>
        <authorList>
            <person name="Tanner K."/>
            <person name="Pascual J."/>
            <person name="Mancuso C."/>
            <person name="Pereto J."/>
            <person name="Khalil A."/>
            <person name="Vilanova C."/>
        </authorList>
    </citation>
    <scope>NUCLEOTIDE SEQUENCE [LARGE SCALE GENOMIC DNA]</scope>
    <source>
        <strain evidence="4 5">R4DWN</strain>
    </source>
</reference>
<keyword evidence="1" id="KW-0560">Oxidoreductase</keyword>
<name>A0A558RBL2_9SPHN</name>
<evidence type="ECO:0000313" key="5">
    <source>
        <dbReference type="Proteomes" id="UP000318681"/>
    </source>
</evidence>
<feature type="domain" description="NADP-dependent oxidoreductase" evidence="3">
    <location>
        <begin position="17"/>
        <end position="316"/>
    </location>
</feature>
<dbReference type="EMBL" id="VNIM01000007">
    <property type="protein sequence ID" value="TVV76766.1"/>
    <property type="molecule type" value="Genomic_DNA"/>
</dbReference>
<dbReference type="OrthoDB" id="7181835at2"/>
<keyword evidence="5" id="KW-1185">Reference proteome</keyword>
<dbReference type="RefSeq" id="WP_145148147.1">
    <property type="nucleotide sequence ID" value="NZ_VNIM01000007.1"/>
</dbReference>
<dbReference type="PANTHER" id="PTHR43364">
    <property type="entry name" value="NADH-SPECIFIC METHYLGLYOXAL REDUCTASE-RELATED"/>
    <property type="match status" value="1"/>
</dbReference>
<dbReference type="InterPro" id="IPR050523">
    <property type="entry name" value="AKR_Detox_Biosynth"/>
</dbReference>
<evidence type="ECO:0000256" key="1">
    <source>
        <dbReference type="ARBA" id="ARBA00023002"/>
    </source>
</evidence>
<dbReference type="Pfam" id="PF00248">
    <property type="entry name" value="Aldo_ket_red"/>
    <property type="match status" value="1"/>
</dbReference>
<protein>
    <submittedName>
        <fullName evidence="4">Aldo/keto reductase</fullName>
    </submittedName>
</protein>
<dbReference type="PANTHER" id="PTHR43364:SF18">
    <property type="entry name" value="OXIDOREDUCTASE"/>
    <property type="match status" value="1"/>
</dbReference>
<dbReference type="Proteomes" id="UP000318681">
    <property type="component" value="Unassembled WGS sequence"/>
</dbReference>
<dbReference type="CDD" id="cd19091">
    <property type="entry name" value="AKR_PsAKR"/>
    <property type="match status" value="1"/>
</dbReference>